<feature type="compositionally biased region" description="Polar residues" evidence="1">
    <location>
        <begin position="94"/>
        <end position="110"/>
    </location>
</feature>
<dbReference type="EMBL" id="CP031001">
    <property type="protein sequence ID" value="QHN76981.1"/>
    <property type="molecule type" value="Genomic_DNA"/>
</dbReference>
<name>A0A6B9V8H0_ARAHY</name>
<feature type="region of interest" description="Disordered" evidence="1">
    <location>
        <begin position="230"/>
        <end position="273"/>
    </location>
</feature>
<protein>
    <submittedName>
        <fullName evidence="2">Uncharacterized protein</fullName>
    </submittedName>
</protein>
<feature type="region of interest" description="Disordered" evidence="1">
    <location>
        <begin position="166"/>
        <end position="215"/>
    </location>
</feature>
<evidence type="ECO:0000256" key="1">
    <source>
        <dbReference type="SAM" id="MobiDB-lite"/>
    </source>
</evidence>
<evidence type="ECO:0000313" key="2">
    <source>
        <dbReference type="EMBL" id="QHN76981.1"/>
    </source>
</evidence>
<gene>
    <name evidence="2" type="ORF">DS421_19g648660</name>
</gene>
<feature type="compositionally biased region" description="Basic and acidic residues" evidence="1">
    <location>
        <begin position="259"/>
        <end position="273"/>
    </location>
</feature>
<feature type="compositionally biased region" description="Basic and acidic residues" evidence="1">
    <location>
        <begin position="68"/>
        <end position="79"/>
    </location>
</feature>
<organism evidence="2 3">
    <name type="scientific">Arachis hypogaea</name>
    <name type="common">Peanut</name>
    <dbReference type="NCBI Taxonomy" id="3818"/>
    <lineage>
        <taxon>Eukaryota</taxon>
        <taxon>Viridiplantae</taxon>
        <taxon>Streptophyta</taxon>
        <taxon>Embryophyta</taxon>
        <taxon>Tracheophyta</taxon>
        <taxon>Spermatophyta</taxon>
        <taxon>Magnoliopsida</taxon>
        <taxon>eudicotyledons</taxon>
        <taxon>Gunneridae</taxon>
        <taxon>Pentapetalae</taxon>
        <taxon>rosids</taxon>
        <taxon>fabids</taxon>
        <taxon>Fabales</taxon>
        <taxon>Fabaceae</taxon>
        <taxon>Papilionoideae</taxon>
        <taxon>50 kb inversion clade</taxon>
        <taxon>dalbergioids sensu lato</taxon>
        <taxon>Dalbergieae</taxon>
        <taxon>Pterocarpus clade</taxon>
        <taxon>Arachis</taxon>
    </lineage>
</organism>
<feature type="region of interest" description="Disordered" evidence="1">
    <location>
        <begin position="1"/>
        <end position="136"/>
    </location>
</feature>
<proteinExistence type="predicted"/>
<dbReference type="Proteomes" id="UP000464620">
    <property type="component" value="Chromosome B09"/>
</dbReference>
<reference evidence="2 3" key="1">
    <citation type="submission" date="2020-01" db="EMBL/GenBank/DDBJ databases">
        <title>Genome sequence of Arachis hypogaea, cultivar Shitouqi.</title>
        <authorList>
            <person name="Zhuang W."/>
            <person name="Chen H."/>
            <person name="Varshney R."/>
            <person name="Wang D."/>
            <person name="Ming R."/>
        </authorList>
    </citation>
    <scope>NUCLEOTIDE SEQUENCE [LARGE SCALE GENOMIC DNA]</scope>
    <source>
        <tissue evidence="2">Young leaf</tissue>
    </source>
</reference>
<dbReference type="AlphaFoldDB" id="A0A6B9V8H0"/>
<feature type="compositionally biased region" description="Polar residues" evidence="1">
    <location>
        <begin position="239"/>
        <end position="258"/>
    </location>
</feature>
<evidence type="ECO:0000313" key="3">
    <source>
        <dbReference type="Proteomes" id="UP000464620"/>
    </source>
</evidence>
<feature type="compositionally biased region" description="Acidic residues" evidence="1">
    <location>
        <begin position="12"/>
        <end position="21"/>
    </location>
</feature>
<sequence>MESKKRKKIQEDSDSESESSDETQSKKKKVIVEDSSPEQAQSYHGSEIGTEELDEFLKENNEKSATQEYEKEADLRSTEGHYVSSETIPDVNLGSDNPSSQGHTDQSSVNKPAESMLSLVEESASEPAEENMMVVREETQSEALAIVPIQVCLPLSQTTTVPEIEQTAVTENELTPVLQIEGTTKSTPEPPQKPEESTPTLPPAPSKINPAPEDAAALMMMARTALYVPKTDPMPSFSLGLTDSSQEEAATQEGTSTQDGERAKTPETPKLLE</sequence>
<accession>A0A6B9V8H0</accession>